<dbReference type="AlphaFoldDB" id="A0A0M6XXW6"/>
<dbReference type="GO" id="GO:1990281">
    <property type="term" value="C:efflux pump complex"/>
    <property type="evidence" value="ECO:0007669"/>
    <property type="project" value="TreeGrafter"/>
</dbReference>
<evidence type="ECO:0000256" key="4">
    <source>
        <dbReference type="SAM" id="Coils"/>
    </source>
</evidence>
<dbReference type="RefSeq" id="WP_055653712.1">
    <property type="nucleotide sequence ID" value="NZ_CP045627.1"/>
</dbReference>
<evidence type="ECO:0000313" key="8">
    <source>
        <dbReference type="EMBL" id="CTQ41846.1"/>
    </source>
</evidence>
<dbReference type="Pfam" id="PF25917">
    <property type="entry name" value="BSH_RND"/>
    <property type="match status" value="1"/>
</dbReference>
<dbReference type="Gene3D" id="2.40.50.100">
    <property type="match status" value="1"/>
</dbReference>
<comment type="similarity">
    <text evidence="2">Belongs to the membrane fusion protein (MFP) (TC 8.A.1) family.</text>
</comment>
<gene>
    <name evidence="8" type="primary">mdtA_1</name>
    <name evidence="8" type="ORF">LAL4801_00266</name>
</gene>
<keyword evidence="4" id="KW-0175">Coiled coil</keyword>
<dbReference type="InterPro" id="IPR058627">
    <property type="entry name" value="MdtA-like_C"/>
</dbReference>
<dbReference type="PANTHER" id="PTHR30469">
    <property type="entry name" value="MULTIDRUG RESISTANCE PROTEIN MDTA"/>
    <property type="match status" value="1"/>
</dbReference>
<evidence type="ECO:0000256" key="2">
    <source>
        <dbReference type="ARBA" id="ARBA00009477"/>
    </source>
</evidence>
<feature type="coiled-coil region" evidence="4">
    <location>
        <begin position="112"/>
        <end position="163"/>
    </location>
</feature>
<dbReference type="GO" id="GO:0015562">
    <property type="term" value="F:efflux transmembrane transporter activity"/>
    <property type="evidence" value="ECO:0007669"/>
    <property type="project" value="TreeGrafter"/>
</dbReference>
<organism evidence="8 9">
    <name type="scientific">Roseibium aggregatum</name>
    <dbReference type="NCBI Taxonomy" id="187304"/>
    <lineage>
        <taxon>Bacteria</taxon>
        <taxon>Pseudomonadati</taxon>
        <taxon>Pseudomonadota</taxon>
        <taxon>Alphaproteobacteria</taxon>
        <taxon>Hyphomicrobiales</taxon>
        <taxon>Stappiaceae</taxon>
        <taxon>Roseibium</taxon>
    </lineage>
</organism>
<dbReference type="STRING" id="187304.B0E33_00330"/>
<evidence type="ECO:0000313" key="9">
    <source>
        <dbReference type="Proteomes" id="UP000048926"/>
    </source>
</evidence>
<dbReference type="PROSITE" id="PS51257">
    <property type="entry name" value="PROKAR_LIPOPROTEIN"/>
    <property type="match status" value="1"/>
</dbReference>
<dbReference type="Gene3D" id="1.10.287.470">
    <property type="entry name" value="Helix hairpin bin"/>
    <property type="match status" value="1"/>
</dbReference>
<evidence type="ECO:0000256" key="5">
    <source>
        <dbReference type="SAM" id="SignalP"/>
    </source>
</evidence>
<dbReference type="NCBIfam" id="TIGR01730">
    <property type="entry name" value="RND_mfp"/>
    <property type="match status" value="1"/>
</dbReference>
<feature type="domain" description="Multidrug resistance protein MdtA-like C-terminal permuted SH3" evidence="7">
    <location>
        <begin position="293"/>
        <end position="350"/>
    </location>
</feature>
<feature type="signal peptide" evidence="5">
    <location>
        <begin position="1"/>
        <end position="29"/>
    </location>
</feature>
<feature type="domain" description="Multidrug resistance protein MdtA-like barrel-sandwich hybrid" evidence="6">
    <location>
        <begin position="72"/>
        <end position="192"/>
    </location>
</feature>
<dbReference type="InterPro" id="IPR058625">
    <property type="entry name" value="MdtA-like_BSH"/>
</dbReference>
<dbReference type="OrthoDB" id="9813967at2"/>
<comment type="subcellular location">
    <subcellularLocation>
        <location evidence="1">Cell envelope</location>
    </subcellularLocation>
</comment>
<protein>
    <submittedName>
        <fullName evidence="8">Multidrug transporter MdtA</fullName>
    </submittedName>
</protein>
<reference evidence="9" key="1">
    <citation type="submission" date="2015-07" db="EMBL/GenBank/DDBJ databases">
        <authorList>
            <person name="Rodrigo-Torres Lidia"/>
            <person name="Arahal R.David."/>
        </authorList>
    </citation>
    <scope>NUCLEOTIDE SEQUENCE [LARGE SCALE GENOMIC DNA]</scope>
    <source>
        <strain evidence="9">CECT 4801</strain>
    </source>
</reference>
<dbReference type="Gene3D" id="2.40.420.20">
    <property type="match status" value="1"/>
</dbReference>
<accession>A0A0M6XXW6</accession>
<dbReference type="Gene3D" id="2.40.30.170">
    <property type="match status" value="1"/>
</dbReference>
<feature type="chain" id="PRO_5005807174" evidence="5">
    <location>
        <begin position="30"/>
        <end position="364"/>
    </location>
</feature>
<dbReference type="Pfam" id="PF25967">
    <property type="entry name" value="RND-MFP_C"/>
    <property type="match status" value="1"/>
</dbReference>
<name>A0A0M6XXW6_9HYPH</name>
<proteinExistence type="inferred from homology"/>
<evidence type="ECO:0000256" key="1">
    <source>
        <dbReference type="ARBA" id="ARBA00004196"/>
    </source>
</evidence>
<keyword evidence="9" id="KW-1185">Reference proteome</keyword>
<evidence type="ECO:0000256" key="3">
    <source>
        <dbReference type="ARBA" id="ARBA00022448"/>
    </source>
</evidence>
<sequence length="364" mass="39684">MLALHKAPIRRWVALLFAAGMLTACQEDAVDPVSEAEAKLHAAPRPAKIFTVTDQIGLLERRFAGRVAAVKTVDLSFQVPGKLVALPVLESQRVKEGDLIATLDTTDYDRAVREATINAEQAKRELDRLETLRERSVISQSAYDEQKNKHDLALETLKEAKQNLEYTTLKAPFDGIVSVRLVDNFTTVSVGTPVVRLHDVSEVQVDINVAEALFGRVSESEVASIEARFPAYGDKLFPLTYREHSSQVDDVAQTYRITLAMPRDGAEQLSPGMTASVTVKFLPEGLELGEQFLVPSSAIAVDGDGSAYVWKFDADTGAVSKNPVEIGTVMGDFIPVRSGLEKGDDIVSAGVAYLSDGQVVRRLN</sequence>
<dbReference type="PANTHER" id="PTHR30469:SF20">
    <property type="entry name" value="EFFLUX RND TRANSPORTER PERIPLASMIC ADAPTOR SUBUNIT"/>
    <property type="match status" value="1"/>
</dbReference>
<dbReference type="Proteomes" id="UP000048926">
    <property type="component" value="Unassembled WGS sequence"/>
</dbReference>
<dbReference type="EMBL" id="CXST01000001">
    <property type="protein sequence ID" value="CTQ41846.1"/>
    <property type="molecule type" value="Genomic_DNA"/>
</dbReference>
<evidence type="ECO:0000259" key="6">
    <source>
        <dbReference type="Pfam" id="PF25917"/>
    </source>
</evidence>
<dbReference type="SUPFAM" id="SSF111369">
    <property type="entry name" value="HlyD-like secretion proteins"/>
    <property type="match status" value="1"/>
</dbReference>
<keyword evidence="5" id="KW-0732">Signal</keyword>
<evidence type="ECO:0000259" key="7">
    <source>
        <dbReference type="Pfam" id="PF25967"/>
    </source>
</evidence>
<dbReference type="InterPro" id="IPR006143">
    <property type="entry name" value="RND_pump_MFP"/>
</dbReference>
<keyword evidence="3" id="KW-0813">Transport</keyword>